<name>A0A9P8T4T9_9ASCO</name>
<gene>
    <name evidence="11" type="ORF">OGAPHI_003787</name>
</gene>
<comment type="subcellular location">
    <subcellularLocation>
        <location evidence="1">Nucleus</location>
    </subcellularLocation>
</comment>
<dbReference type="PROSITE" id="PS50114">
    <property type="entry name" value="GATA_ZN_FINGER_2"/>
    <property type="match status" value="1"/>
</dbReference>
<evidence type="ECO:0000313" key="11">
    <source>
        <dbReference type="EMBL" id="KAH3665599.1"/>
    </source>
</evidence>
<dbReference type="GO" id="GO:0000122">
    <property type="term" value="P:negative regulation of transcription by RNA polymerase II"/>
    <property type="evidence" value="ECO:0007669"/>
    <property type="project" value="TreeGrafter"/>
</dbReference>
<dbReference type="PANTHER" id="PTHR10071">
    <property type="entry name" value="TRANSCRIPTION FACTOR GATA FAMILY MEMBER"/>
    <property type="match status" value="1"/>
</dbReference>
<evidence type="ECO:0000256" key="6">
    <source>
        <dbReference type="ARBA" id="ARBA00023163"/>
    </source>
</evidence>
<keyword evidence="6" id="KW-0804">Transcription</keyword>
<dbReference type="Pfam" id="PF00320">
    <property type="entry name" value="GATA"/>
    <property type="match status" value="1"/>
</dbReference>
<reference evidence="11" key="1">
    <citation type="journal article" date="2021" name="Open Biol.">
        <title>Shared evolutionary footprints suggest mitochondrial oxidative damage underlies multiple complex I losses in fungi.</title>
        <authorList>
            <person name="Schikora-Tamarit M.A."/>
            <person name="Marcet-Houben M."/>
            <person name="Nosek J."/>
            <person name="Gabaldon T."/>
        </authorList>
    </citation>
    <scope>NUCLEOTIDE SEQUENCE</scope>
    <source>
        <strain evidence="11">CBS6075</strain>
    </source>
</reference>
<dbReference type="InterPro" id="IPR013860">
    <property type="entry name" value="AreA_GATA"/>
</dbReference>
<feature type="compositionally biased region" description="Polar residues" evidence="9">
    <location>
        <begin position="244"/>
        <end position="258"/>
    </location>
</feature>
<dbReference type="GO" id="GO:0005634">
    <property type="term" value="C:nucleus"/>
    <property type="evidence" value="ECO:0007669"/>
    <property type="project" value="UniProtKB-SubCell"/>
</dbReference>
<feature type="region of interest" description="Disordered" evidence="9">
    <location>
        <begin position="78"/>
        <end position="123"/>
    </location>
</feature>
<dbReference type="PRINTS" id="PR00619">
    <property type="entry name" value="GATAZNFINGER"/>
</dbReference>
<dbReference type="InterPro" id="IPR000679">
    <property type="entry name" value="Znf_GATA"/>
</dbReference>
<evidence type="ECO:0000256" key="2">
    <source>
        <dbReference type="ARBA" id="ARBA00022723"/>
    </source>
</evidence>
<evidence type="ECO:0000256" key="8">
    <source>
        <dbReference type="PROSITE-ProRule" id="PRU00094"/>
    </source>
</evidence>
<feature type="compositionally biased region" description="Low complexity" evidence="9">
    <location>
        <begin position="541"/>
        <end position="559"/>
    </location>
</feature>
<dbReference type="PANTHER" id="PTHR10071:SF281">
    <property type="entry name" value="BOX A-BINDING FACTOR-RELATED"/>
    <property type="match status" value="1"/>
</dbReference>
<dbReference type="EMBL" id="JAEUBE010000295">
    <property type="protein sequence ID" value="KAH3665599.1"/>
    <property type="molecule type" value="Genomic_DNA"/>
</dbReference>
<feature type="compositionally biased region" description="Basic and acidic residues" evidence="9">
    <location>
        <begin position="480"/>
        <end position="489"/>
    </location>
</feature>
<feature type="region of interest" description="Disordered" evidence="9">
    <location>
        <begin position="1"/>
        <end position="38"/>
    </location>
</feature>
<accession>A0A9P8T4T9</accession>
<feature type="compositionally biased region" description="Basic residues" evidence="9">
    <location>
        <begin position="333"/>
        <end position="343"/>
    </location>
</feature>
<dbReference type="Gene3D" id="3.30.50.10">
    <property type="entry name" value="Erythroid Transcription Factor GATA-1, subunit A"/>
    <property type="match status" value="1"/>
</dbReference>
<organism evidence="11 12">
    <name type="scientific">Ogataea philodendri</name>
    <dbReference type="NCBI Taxonomy" id="1378263"/>
    <lineage>
        <taxon>Eukaryota</taxon>
        <taxon>Fungi</taxon>
        <taxon>Dikarya</taxon>
        <taxon>Ascomycota</taxon>
        <taxon>Saccharomycotina</taxon>
        <taxon>Pichiomycetes</taxon>
        <taxon>Pichiales</taxon>
        <taxon>Pichiaceae</taxon>
        <taxon>Ogataea</taxon>
    </lineage>
</organism>
<dbReference type="GeneID" id="70235752"/>
<dbReference type="GO" id="GO:0008270">
    <property type="term" value="F:zinc ion binding"/>
    <property type="evidence" value="ECO:0007669"/>
    <property type="project" value="UniProtKB-KW"/>
</dbReference>
<sequence>MYSNSQSPHTGLGLEPKTDRLFDLDSASQSREADESSATALWKMYSKAKASLPYRSRMENLTWRLMFINLNKSRPKSSVQSLEKLHAQPQQQPSSAPDSSRHELAPAPAHTDPSNYANWPQFPDLDLLDSQAQHHADPSSNDFDYIEHIKSIGSQQSPAFPRKEVSPILGAQFSKLSQTFMNSDSLEIGASSFPTAMGPDLKRSPSPVGFDAVSTSVPTSLNHHPSLSHIPTADASNDFLGHNSVPNSNPMYSPSQSSITSKSRFQAFSFDKFHPQFPKEEFNFDIDGDMNMFEQSSQLGMATTPTNISTPPVPTGAKFNTAPKSARRTSVAAKRKQPMKRTPRSVTDVSSLTPTPGSFPDNGPFGNTPTGTPPSATSVGTPNGGFSGVDQGSIACTNCHTKTTPLWRRNPEGQPLCNACGLFLKLHGVVRPLSLKTDVIKKRQRGATNKKPKRKTNGDDLNPTPIIINKSKTGSSPATTDRRSSRLQEENGNDMNDDFEEEDENYYDSQSSKDMKALDFDSILSMGAQNQNRPNAEENGGRPSTQGSGQPSGQGSNNNWDWLTMSL</sequence>
<dbReference type="PROSITE" id="PS00344">
    <property type="entry name" value="GATA_ZN_FINGER_1"/>
    <property type="match status" value="1"/>
</dbReference>
<feature type="compositionally biased region" description="Basic residues" evidence="9">
    <location>
        <begin position="442"/>
        <end position="455"/>
    </location>
</feature>
<feature type="compositionally biased region" description="Low complexity" evidence="9">
    <location>
        <begin position="87"/>
        <end position="98"/>
    </location>
</feature>
<evidence type="ECO:0000256" key="3">
    <source>
        <dbReference type="ARBA" id="ARBA00022771"/>
    </source>
</evidence>
<dbReference type="GO" id="GO:0045944">
    <property type="term" value="P:positive regulation of transcription by RNA polymerase II"/>
    <property type="evidence" value="ECO:0007669"/>
    <property type="project" value="TreeGrafter"/>
</dbReference>
<feature type="compositionally biased region" description="Low complexity" evidence="9">
    <location>
        <begin position="360"/>
        <end position="374"/>
    </location>
</feature>
<dbReference type="RefSeq" id="XP_046060803.1">
    <property type="nucleotide sequence ID" value="XM_046204794.1"/>
</dbReference>
<keyword evidence="3 8" id="KW-0863">Zinc-finger</keyword>
<keyword evidence="2" id="KW-0479">Metal-binding</keyword>
<dbReference type="GO" id="GO:0000981">
    <property type="term" value="F:DNA-binding transcription factor activity, RNA polymerase II-specific"/>
    <property type="evidence" value="ECO:0007669"/>
    <property type="project" value="TreeGrafter"/>
</dbReference>
<evidence type="ECO:0000256" key="9">
    <source>
        <dbReference type="SAM" id="MobiDB-lite"/>
    </source>
</evidence>
<dbReference type="InterPro" id="IPR013088">
    <property type="entry name" value="Znf_NHR/GATA"/>
</dbReference>
<dbReference type="Proteomes" id="UP000769157">
    <property type="component" value="Unassembled WGS sequence"/>
</dbReference>
<dbReference type="AlphaFoldDB" id="A0A9P8T4T9"/>
<dbReference type="FunFam" id="3.30.50.10:FF:000007">
    <property type="entry name" value="Nitrogen regulatory AreA, N-terminal"/>
    <property type="match status" value="1"/>
</dbReference>
<evidence type="ECO:0000259" key="10">
    <source>
        <dbReference type="PROSITE" id="PS50114"/>
    </source>
</evidence>
<evidence type="ECO:0000313" key="12">
    <source>
        <dbReference type="Proteomes" id="UP000769157"/>
    </source>
</evidence>
<dbReference type="CDD" id="cd00202">
    <property type="entry name" value="ZnF_GATA"/>
    <property type="match status" value="1"/>
</dbReference>
<dbReference type="OrthoDB" id="515401at2759"/>
<dbReference type="SUPFAM" id="SSF57716">
    <property type="entry name" value="Glucocorticoid receptor-like (DNA-binding domain)"/>
    <property type="match status" value="1"/>
</dbReference>
<keyword evidence="5" id="KW-0805">Transcription regulation</keyword>
<protein>
    <recommendedName>
        <fullName evidence="10">GATA-type domain-containing protein</fullName>
    </recommendedName>
</protein>
<dbReference type="InterPro" id="IPR039355">
    <property type="entry name" value="Transcription_factor_GATA"/>
</dbReference>
<keyword evidence="7" id="KW-0539">Nucleus</keyword>
<feature type="region of interest" description="Disordered" evidence="9">
    <location>
        <begin position="306"/>
        <end position="378"/>
    </location>
</feature>
<feature type="compositionally biased region" description="Acidic residues" evidence="9">
    <location>
        <begin position="491"/>
        <end position="506"/>
    </location>
</feature>
<dbReference type="Pfam" id="PF08550">
    <property type="entry name" value="GATA_AreA"/>
    <property type="match status" value="1"/>
</dbReference>
<keyword evidence="12" id="KW-1185">Reference proteome</keyword>
<reference evidence="11" key="2">
    <citation type="submission" date="2021-01" db="EMBL/GenBank/DDBJ databases">
        <authorList>
            <person name="Schikora-Tamarit M.A."/>
        </authorList>
    </citation>
    <scope>NUCLEOTIDE SEQUENCE</scope>
    <source>
        <strain evidence="11">CBS6075</strain>
    </source>
</reference>
<feature type="region of interest" description="Disordered" evidence="9">
    <location>
        <begin position="441"/>
        <end position="567"/>
    </location>
</feature>
<feature type="compositionally biased region" description="Polar residues" evidence="9">
    <location>
        <begin position="344"/>
        <end position="356"/>
    </location>
</feature>
<evidence type="ECO:0000256" key="4">
    <source>
        <dbReference type="ARBA" id="ARBA00022833"/>
    </source>
</evidence>
<keyword evidence="4" id="KW-0862">Zinc</keyword>
<proteinExistence type="predicted"/>
<dbReference type="GO" id="GO:0000978">
    <property type="term" value="F:RNA polymerase II cis-regulatory region sequence-specific DNA binding"/>
    <property type="evidence" value="ECO:0007669"/>
    <property type="project" value="TreeGrafter"/>
</dbReference>
<evidence type="ECO:0000256" key="1">
    <source>
        <dbReference type="ARBA" id="ARBA00004123"/>
    </source>
</evidence>
<comment type="caution">
    <text evidence="11">The sequence shown here is derived from an EMBL/GenBank/DDBJ whole genome shotgun (WGS) entry which is preliminary data.</text>
</comment>
<dbReference type="SMART" id="SM00401">
    <property type="entry name" value="ZnF_GATA"/>
    <property type="match status" value="1"/>
</dbReference>
<evidence type="ECO:0000256" key="7">
    <source>
        <dbReference type="ARBA" id="ARBA00023242"/>
    </source>
</evidence>
<feature type="domain" description="GATA-type" evidence="10">
    <location>
        <begin position="390"/>
        <end position="443"/>
    </location>
</feature>
<feature type="region of interest" description="Disordered" evidence="9">
    <location>
        <begin position="229"/>
        <end position="258"/>
    </location>
</feature>
<feature type="compositionally biased region" description="Polar residues" evidence="9">
    <location>
        <begin position="470"/>
        <end position="479"/>
    </location>
</feature>
<evidence type="ECO:0000256" key="5">
    <source>
        <dbReference type="ARBA" id="ARBA00023015"/>
    </source>
</evidence>